<evidence type="ECO:0008006" key="6">
    <source>
        <dbReference type="Google" id="ProtNLM"/>
    </source>
</evidence>
<dbReference type="Proteomes" id="UP000758856">
    <property type="component" value="Unassembled WGS sequence"/>
</dbReference>
<dbReference type="AlphaFoldDB" id="A0A9W6IRU0"/>
<dbReference type="Proteomes" id="UP001143400">
    <property type="component" value="Unassembled WGS sequence"/>
</dbReference>
<evidence type="ECO:0000313" key="5">
    <source>
        <dbReference type="Proteomes" id="UP001143400"/>
    </source>
</evidence>
<protein>
    <recommendedName>
        <fullName evidence="6">HK97 family phage prohead protease</fullName>
    </recommendedName>
</protein>
<evidence type="ECO:0000313" key="4">
    <source>
        <dbReference type="Proteomes" id="UP000758856"/>
    </source>
</evidence>
<evidence type="ECO:0000313" key="3">
    <source>
        <dbReference type="EMBL" id="MBM7851336.1"/>
    </source>
</evidence>
<evidence type="ECO:0000313" key="2">
    <source>
        <dbReference type="EMBL" id="GLK54394.1"/>
    </source>
</evidence>
<sequence>MVDLRGRHERRRKLPTWERPAKDDVEVQAGAVRHGMTEELVTRRAVMAIKPASYDEKAGTVEAEISRGTGVMRLDARGRFVERLNLTRVDLDALEGIPVLDGHQNSASRHVVGIVVSARREGDAIVAVIRLSQADDVASQRTKIIEGVIRAVSIGYGVASRAEAIIEGQRVVTIHPLIREVSIVAIGADPHAKIRSKPMAEENETDTIERPEAEEPTVTETRAAIRSVAKAAGLPITWADEQIDAESTVAEAESAAFRAMQERRPRHIRTAAPHEDTVTRAQAAEDGLYMRHGGAAPEDATRAEAALANAGCSASQIMSISGHITLAEAEKYVREANKRGLAAAAMNAIKTVAGTKIVKRADAV</sequence>
<dbReference type="EMBL" id="BSFF01000001">
    <property type="protein sequence ID" value="GLK54394.1"/>
    <property type="molecule type" value="Genomic_DNA"/>
</dbReference>
<proteinExistence type="predicted"/>
<feature type="region of interest" description="Disordered" evidence="1">
    <location>
        <begin position="197"/>
        <end position="219"/>
    </location>
</feature>
<keyword evidence="4" id="KW-1185">Reference proteome</keyword>
<gene>
    <name evidence="2" type="ORF">GCM10008170_04130</name>
    <name evidence="3" type="ORF">JOD31_001561</name>
</gene>
<evidence type="ECO:0000256" key="1">
    <source>
        <dbReference type="SAM" id="MobiDB-lite"/>
    </source>
</evidence>
<dbReference type="EMBL" id="JAFBCY010000002">
    <property type="protein sequence ID" value="MBM7851336.1"/>
    <property type="molecule type" value="Genomic_DNA"/>
</dbReference>
<comment type="caution">
    <text evidence="2">The sequence shown here is derived from an EMBL/GenBank/DDBJ whole genome shotgun (WGS) entry which is preliminary data.</text>
</comment>
<accession>A0A9W6IRU0</accession>
<dbReference type="RefSeq" id="WP_204949723.1">
    <property type="nucleotide sequence ID" value="NZ_BSFF01000001.1"/>
</dbReference>
<reference evidence="2" key="3">
    <citation type="submission" date="2023-01" db="EMBL/GenBank/DDBJ databases">
        <authorList>
            <person name="Sun Q."/>
            <person name="Evtushenko L."/>
        </authorList>
    </citation>
    <scope>NUCLEOTIDE SEQUENCE</scope>
    <source>
        <strain evidence="2">VKM B-1606</strain>
    </source>
</reference>
<organism evidence="2 5">
    <name type="scientific">Methylopila capsulata</name>
    <dbReference type="NCBI Taxonomy" id="61654"/>
    <lineage>
        <taxon>Bacteria</taxon>
        <taxon>Pseudomonadati</taxon>
        <taxon>Pseudomonadota</taxon>
        <taxon>Alphaproteobacteria</taxon>
        <taxon>Hyphomicrobiales</taxon>
        <taxon>Methylopilaceae</taxon>
        <taxon>Methylopila</taxon>
    </lineage>
</organism>
<name>A0A9W6IRU0_9HYPH</name>
<reference evidence="2" key="1">
    <citation type="journal article" date="2014" name="Int. J. Syst. Evol. Microbiol.">
        <title>Complete genome sequence of Corynebacterium casei LMG S-19264T (=DSM 44701T), isolated from a smear-ripened cheese.</title>
        <authorList>
            <consortium name="US DOE Joint Genome Institute (JGI-PGF)"/>
            <person name="Walter F."/>
            <person name="Albersmeier A."/>
            <person name="Kalinowski J."/>
            <person name="Ruckert C."/>
        </authorList>
    </citation>
    <scope>NUCLEOTIDE SEQUENCE</scope>
    <source>
        <strain evidence="2">VKM B-1606</strain>
    </source>
</reference>
<reference evidence="3 4" key="2">
    <citation type="submission" date="2021-01" db="EMBL/GenBank/DDBJ databases">
        <title>Genomic Encyclopedia of Type Strains, Phase IV (KMG-IV): sequencing the most valuable type-strain genomes for metagenomic binning, comparative biology and taxonomic classification.</title>
        <authorList>
            <person name="Goeker M."/>
        </authorList>
    </citation>
    <scope>NUCLEOTIDE SEQUENCE [LARGE SCALE GENOMIC DNA]</scope>
    <source>
        <strain evidence="3 4">DSM 6130</strain>
    </source>
</reference>